<keyword evidence="2" id="KW-1185">Reference proteome</keyword>
<protein>
    <submittedName>
        <fullName evidence="1">Uncharacterized protein</fullName>
    </submittedName>
</protein>
<gene>
    <name evidence="1" type="ORF">HMPREF0198_1914</name>
</gene>
<evidence type="ECO:0000313" key="1">
    <source>
        <dbReference type="EMBL" id="EEV87971.1"/>
    </source>
</evidence>
<reference evidence="1 2" key="1">
    <citation type="submission" date="2009-08" db="EMBL/GenBank/DDBJ databases">
        <authorList>
            <person name="Qin X."/>
            <person name="Bachman B."/>
            <person name="Battles P."/>
            <person name="Bell A."/>
            <person name="Bess C."/>
            <person name="Bickham C."/>
            <person name="Chaboub L."/>
            <person name="Chen D."/>
            <person name="Coyle M."/>
            <person name="Deiros D.R."/>
            <person name="Dinh H."/>
            <person name="Forbes L."/>
            <person name="Fowler G."/>
            <person name="Francisco L."/>
            <person name="Fu Q."/>
            <person name="Gubbala S."/>
            <person name="Hale W."/>
            <person name="Han Y."/>
            <person name="Hemphill L."/>
            <person name="Highlander S.K."/>
            <person name="Hirani K."/>
            <person name="Hogues M."/>
            <person name="Jackson L."/>
            <person name="Jakkamsetti A."/>
            <person name="Javaid M."/>
            <person name="Jiang H."/>
            <person name="Korchina V."/>
            <person name="Kovar C."/>
            <person name="Lara F."/>
            <person name="Lee S."/>
            <person name="Mata R."/>
            <person name="Mathew T."/>
            <person name="Moen C."/>
            <person name="Morales K."/>
            <person name="Munidasa M."/>
            <person name="Nazareth L."/>
            <person name="Ngo R."/>
            <person name="Nguyen L."/>
            <person name="Okwuonu G."/>
            <person name="Ongeri F."/>
            <person name="Patil S."/>
            <person name="Petrosino J."/>
            <person name="Pham C."/>
            <person name="Pham P."/>
            <person name="Pu L.-L."/>
            <person name="Puazo M."/>
            <person name="Raj R."/>
            <person name="Reid J."/>
            <person name="Rouhana J."/>
            <person name="Saada N."/>
            <person name="Shang Y."/>
            <person name="Simmons D."/>
            <person name="Thornton R."/>
            <person name="Warren J."/>
            <person name="Weissenberger G."/>
            <person name="Zhang J."/>
            <person name="Zhang L."/>
            <person name="Zhou C."/>
            <person name="Zhu D."/>
            <person name="Muzny D."/>
            <person name="Worley K."/>
            <person name="Gibbs R."/>
        </authorList>
    </citation>
    <scope>NUCLEOTIDE SEQUENCE [LARGE SCALE GENOMIC DNA]</scope>
    <source>
        <strain evidence="2">ATCC 15826 / DSM 8339 / NCTC 10426 / 6573</strain>
    </source>
</reference>
<dbReference type="AlphaFoldDB" id="C8NBN6"/>
<proteinExistence type="predicted"/>
<sequence>MKSGQKPAFFVQLSVPKSPHTAGFSLSTISKQGAPPTAVRMGTALTKLPCQAAQHCMRLCEERCKSGI</sequence>
<dbReference type="Proteomes" id="UP000004870">
    <property type="component" value="Unassembled WGS sequence"/>
</dbReference>
<accession>C8NBN6</accession>
<dbReference type="EMBL" id="ACKY01000105">
    <property type="protein sequence ID" value="EEV87971.1"/>
    <property type="molecule type" value="Genomic_DNA"/>
</dbReference>
<organism evidence="1 2">
    <name type="scientific">Cardiobacterium hominis (strain ATCC 15826 / DSM 8339 / NCTC 10426 / 6573)</name>
    <dbReference type="NCBI Taxonomy" id="638300"/>
    <lineage>
        <taxon>Bacteria</taxon>
        <taxon>Pseudomonadati</taxon>
        <taxon>Pseudomonadota</taxon>
        <taxon>Gammaproteobacteria</taxon>
        <taxon>Cardiobacteriales</taxon>
        <taxon>Cardiobacteriaceae</taxon>
        <taxon>Cardiobacterium</taxon>
    </lineage>
</organism>
<evidence type="ECO:0000313" key="2">
    <source>
        <dbReference type="Proteomes" id="UP000004870"/>
    </source>
</evidence>
<dbReference type="HOGENOM" id="CLU_2786230_0_0_6"/>
<name>C8NBN6_CARH6</name>
<comment type="caution">
    <text evidence="1">The sequence shown here is derived from an EMBL/GenBank/DDBJ whole genome shotgun (WGS) entry which is preliminary data.</text>
</comment>